<dbReference type="NCBIfam" id="TIGR01643">
    <property type="entry name" value="YD_repeat_2x"/>
    <property type="match status" value="2"/>
</dbReference>
<dbReference type="RefSeq" id="WP_245841239.1">
    <property type="nucleotide sequence ID" value="NZ_CYGX02000019.1"/>
</dbReference>
<dbReference type="STRING" id="1247936.BN2475_190037"/>
<protein>
    <submittedName>
        <fullName evidence="5">YD repeat protein</fullName>
    </submittedName>
</protein>
<dbReference type="PANTHER" id="PTHR32305">
    <property type="match status" value="1"/>
</dbReference>
<feature type="signal peptide" evidence="2">
    <location>
        <begin position="1"/>
        <end position="32"/>
    </location>
</feature>
<evidence type="ECO:0000256" key="2">
    <source>
        <dbReference type="SAM" id="SignalP"/>
    </source>
</evidence>
<dbReference type="Gene3D" id="2.180.10.10">
    <property type="entry name" value="RHS repeat-associated core"/>
    <property type="match status" value="1"/>
</dbReference>
<keyword evidence="2" id="KW-0732">Signal</keyword>
<evidence type="ECO:0000256" key="1">
    <source>
        <dbReference type="ARBA" id="ARBA00022737"/>
    </source>
</evidence>
<keyword evidence="6" id="KW-1185">Reference proteome</keyword>
<evidence type="ECO:0000259" key="3">
    <source>
        <dbReference type="Pfam" id="PF20148"/>
    </source>
</evidence>
<dbReference type="Pfam" id="PF20148">
    <property type="entry name" value="DUF6531"/>
    <property type="match status" value="1"/>
</dbReference>
<dbReference type="EMBL" id="CYGX02000019">
    <property type="protein sequence ID" value="SIT39044.1"/>
    <property type="molecule type" value="Genomic_DNA"/>
</dbReference>
<name>A0A1N7RVC5_9BURK</name>
<sequence>MKRTGIAVKATGLATRLTAAFMFLIFAPGANAADCSSLYAQSGATPGTPTCKLDVTGNTPGGLGNYACINDLAQIDQWCNTPTTPNNNATPDDSCPVADPVLPAKGTVTLSEADYTSGDASPRVFRRIYLSKPYDASQALMGSNWINNWQRRIDLSRVNATVPTIVAYRGAEQPVTFKLIGGAWVVPGNRGLSLTKAGDGYYYLKDEQRGTTEGYSDTTGMFYTEKTRTGMLREVGYDGQRVVNIGQRPADSTAWTAQNGLVLTPGYDSSGRITSVVPPTGQAVHYAYDAKGNLVSVREPDAYVHEYLYEDARFPNALTGAKDESGSRIATWSYDASGRVVSVTHPDTTRITSLSYGSGGTTVSDMSGASVYTFEAADTLRPRSIATPGGTVSRMWDAAGNLQQRVTPDGNIQYTWDSANRPTKAIATVAGKKAVTSIEYNDASSLRPHLVATPGKIRTFVYDASGNVTGYTERQTTDLTGEQGMQAVGTGSQLTVSARYDGAGRLLSGTIVQDGKTIEDWSYTYDVRGNIATTRDAVSGWQMRTLARNPDNRPGTIASNSGQAGIVYDVRGRVSSFTYDEPAGVANGGLARTLQVVYKYGPNGAVLTRTANVSTNGAWWKPISDSELDVWLTNWYLGDDPVSPPANLTGSTSAAVASPPALCVECYMAWKAKLSGKLFGSELTDILPKWGETTELMLSDQSQVPYPILVPDVTDSAKRSALYSTVFGAGNGGGGTVKCSAREDREDECFAQYNVQMSMCDAIAFPRGAPGISRYVNRRHFKITNPAGGIDGESSAVLCGSDLHGRSSRVCLASS</sequence>
<gene>
    <name evidence="5" type="ORF">BN2475_190037</name>
</gene>
<feature type="domain" description="DUF6531" evidence="3">
    <location>
        <begin position="99"/>
        <end position="157"/>
    </location>
</feature>
<dbReference type="InterPro" id="IPR056823">
    <property type="entry name" value="TEN-like_YD-shell"/>
</dbReference>
<feature type="chain" id="PRO_5011980949" evidence="2">
    <location>
        <begin position="33"/>
        <end position="815"/>
    </location>
</feature>
<evidence type="ECO:0000259" key="4">
    <source>
        <dbReference type="Pfam" id="PF25023"/>
    </source>
</evidence>
<keyword evidence="1" id="KW-0677">Repeat</keyword>
<dbReference type="InterPro" id="IPR045351">
    <property type="entry name" value="DUF6531"/>
</dbReference>
<proteinExistence type="predicted"/>
<accession>A0A1N7RVC5</accession>
<dbReference type="AlphaFoldDB" id="A0A1N7RVC5"/>
<feature type="domain" description="Teneurin-like YD-shell" evidence="4">
    <location>
        <begin position="252"/>
        <end position="441"/>
    </location>
</feature>
<reference evidence="5 6" key="1">
    <citation type="submission" date="2016-12" db="EMBL/GenBank/DDBJ databases">
        <authorList>
            <person name="Song W.-J."/>
            <person name="Kurnit D.M."/>
        </authorList>
    </citation>
    <scope>NUCLEOTIDE SEQUENCE [LARGE SCALE GENOMIC DNA]</scope>
    <source>
        <strain evidence="5 6">STM7296</strain>
    </source>
</reference>
<evidence type="ECO:0000313" key="5">
    <source>
        <dbReference type="EMBL" id="SIT39044.1"/>
    </source>
</evidence>
<organism evidence="5 6">
    <name type="scientific">Paraburkholderia ribeironis</name>
    <dbReference type="NCBI Taxonomy" id="1247936"/>
    <lineage>
        <taxon>Bacteria</taxon>
        <taxon>Pseudomonadati</taxon>
        <taxon>Pseudomonadota</taxon>
        <taxon>Betaproteobacteria</taxon>
        <taxon>Burkholderiales</taxon>
        <taxon>Burkholderiaceae</taxon>
        <taxon>Paraburkholderia</taxon>
    </lineage>
</organism>
<dbReference type="InterPro" id="IPR006530">
    <property type="entry name" value="YD"/>
</dbReference>
<dbReference type="Pfam" id="PF25023">
    <property type="entry name" value="TEN_YD-shell"/>
    <property type="match status" value="1"/>
</dbReference>
<dbReference type="InterPro" id="IPR050708">
    <property type="entry name" value="T6SS_VgrG/RHS"/>
</dbReference>
<evidence type="ECO:0000313" key="6">
    <source>
        <dbReference type="Proteomes" id="UP000187012"/>
    </source>
</evidence>
<dbReference type="Proteomes" id="UP000187012">
    <property type="component" value="Unassembled WGS sequence"/>
</dbReference>
<dbReference type="PANTHER" id="PTHR32305:SF15">
    <property type="entry name" value="PROTEIN RHSA-RELATED"/>
    <property type="match status" value="1"/>
</dbReference>